<reference evidence="4" key="1">
    <citation type="journal article" date="2014" name="Int. J. Syst. Evol. Microbiol.">
        <title>Complete genome sequence of Corynebacterium casei LMG S-19264T (=DSM 44701T), isolated from a smear-ripened cheese.</title>
        <authorList>
            <consortium name="US DOE Joint Genome Institute (JGI-PGF)"/>
            <person name="Walter F."/>
            <person name="Albersmeier A."/>
            <person name="Kalinowski J."/>
            <person name="Ruckert C."/>
        </authorList>
    </citation>
    <scope>NUCLEOTIDE SEQUENCE</scope>
    <source>
        <strain evidence="4">CGMCC 4.7306</strain>
    </source>
</reference>
<dbReference type="EMBL" id="BMMZ01000007">
    <property type="protein sequence ID" value="GGL69186.1"/>
    <property type="molecule type" value="Genomic_DNA"/>
</dbReference>
<name>A0A917SD47_9ACTN</name>
<keyword evidence="2" id="KW-0012">Acyltransferase</keyword>
<dbReference type="CDD" id="cd07989">
    <property type="entry name" value="LPLAT_AGPAT-like"/>
    <property type="match status" value="1"/>
</dbReference>
<accession>A0A917SD47</accession>
<keyword evidence="5" id="KW-1185">Reference proteome</keyword>
<dbReference type="GO" id="GO:0006654">
    <property type="term" value="P:phosphatidic acid biosynthetic process"/>
    <property type="evidence" value="ECO:0007669"/>
    <property type="project" value="TreeGrafter"/>
</dbReference>
<evidence type="ECO:0000313" key="5">
    <source>
        <dbReference type="Proteomes" id="UP000613840"/>
    </source>
</evidence>
<keyword evidence="1" id="KW-0808">Transferase</keyword>
<dbReference type="GO" id="GO:0003841">
    <property type="term" value="F:1-acylglycerol-3-phosphate O-acyltransferase activity"/>
    <property type="evidence" value="ECO:0007669"/>
    <property type="project" value="TreeGrafter"/>
</dbReference>
<protein>
    <recommendedName>
        <fullName evidence="3">Phospholipid/glycerol acyltransferase domain-containing protein</fullName>
    </recommendedName>
</protein>
<dbReference type="PANTHER" id="PTHR10434:SF11">
    <property type="entry name" value="1-ACYL-SN-GLYCEROL-3-PHOSPHATE ACYLTRANSFERASE"/>
    <property type="match status" value="1"/>
</dbReference>
<evidence type="ECO:0000256" key="1">
    <source>
        <dbReference type="ARBA" id="ARBA00022679"/>
    </source>
</evidence>
<comment type="caution">
    <text evidence="4">The sequence shown here is derived from an EMBL/GenBank/DDBJ whole genome shotgun (WGS) entry which is preliminary data.</text>
</comment>
<dbReference type="RefSeq" id="WP_188896171.1">
    <property type="nucleotide sequence ID" value="NZ_BMMZ01000007.1"/>
</dbReference>
<dbReference type="Pfam" id="PF01553">
    <property type="entry name" value="Acyltransferase"/>
    <property type="match status" value="1"/>
</dbReference>
<dbReference type="SMART" id="SM00563">
    <property type="entry name" value="PlsC"/>
    <property type="match status" value="1"/>
</dbReference>
<evidence type="ECO:0000313" key="4">
    <source>
        <dbReference type="EMBL" id="GGL69186.1"/>
    </source>
</evidence>
<dbReference type="InterPro" id="IPR002123">
    <property type="entry name" value="Plipid/glycerol_acylTrfase"/>
</dbReference>
<dbReference type="AlphaFoldDB" id="A0A917SD47"/>
<reference evidence="4" key="2">
    <citation type="submission" date="2020-09" db="EMBL/GenBank/DDBJ databases">
        <authorList>
            <person name="Sun Q."/>
            <person name="Zhou Y."/>
        </authorList>
    </citation>
    <scope>NUCLEOTIDE SEQUENCE</scope>
    <source>
        <strain evidence="4">CGMCC 4.7306</strain>
    </source>
</reference>
<dbReference type="PANTHER" id="PTHR10434">
    <property type="entry name" value="1-ACYL-SN-GLYCEROL-3-PHOSPHATE ACYLTRANSFERASE"/>
    <property type="match status" value="1"/>
</dbReference>
<evidence type="ECO:0000256" key="2">
    <source>
        <dbReference type="ARBA" id="ARBA00023315"/>
    </source>
</evidence>
<organism evidence="4 5">
    <name type="scientific">Microlunatus endophyticus</name>
    <dbReference type="NCBI Taxonomy" id="1716077"/>
    <lineage>
        <taxon>Bacteria</taxon>
        <taxon>Bacillati</taxon>
        <taxon>Actinomycetota</taxon>
        <taxon>Actinomycetes</taxon>
        <taxon>Propionibacteriales</taxon>
        <taxon>Propionibacteriaceae</taxon>
        <taxon>Microlunatus</taxon>
    </lineage>
</organism>
<gene>
    <name evidence="4" type="ORF">GCM10011575_29810</name>
</gene>
<feature type="domain" description="Phospholipid/glycerol acyltransferase" evidence="3">
    <location>
        <begin position="48"/>
        <end position="165"/>
    </location>
</feature>
<dbReference type="SUPFAM" id="SSF69593">
    <property type="entry name" value="Glycerol-3-phosphate (1)-acyltransferase"/>
    <property type="match status" value="1"/>
</dbReference>
<evidence type="ECO:0000259" key="3">
    <source>
        <dbReference type="SMART" id="SM00563"/>
    </source>
</evidence>
<dbReference type="Proteomes" id="UP000613840">
    <property type="component" value="Unassembled WGS sequence"/>
</dbReference>
<sequence>MSGSRYTSRGHAGLRFIAQRGLLKPVVWSLTSARVYGRENLDDVRPPYIVVANHSSHLDAPLIMSGLPRKHTRYLASNAAADYFFDVRWRRALTQLFFNAFPVDRTGLRGQKSVARELLESGIPLLIFPEGGRSMSGSMGQFKPGAAALSISRGVPCLPVALVGAYDAMPKGANWVRKGRPPVTVNIGRPMSAAEDEDAVAFSGRLAKEVQALADEALERRERDDRSRGRIN</sequence>
<proteinExistence type="predicted"/>